<dbReference type="Proteomes" id="UP001501074">
    <property type="component" value="Unassembled WGS sequence"/>
</dbReference>
<evidence type="ECO:0000313" key="2">
    <source>
        <dbReference type="Proteomes" id="UP001501074"/>
    </source>
</evidence>
<proteinExistence type="predicted"/>
<accession>A0ABP7A3V0</accession>
<reference evidence="2" key="1">
    <citation type="journal article" date="2019" name="Int. J. Syst. Evol. Microbiol.">
        <title>The Global Catalogue of Microorganisms (GCM) 10K type strain sequencing project: providing services to taxonomists for standard genome sequencing and annotation.</title>
        <authorList>
            <consortium name="The Broad Institute Genomics Platform"/>
            <consortium name="The Broad Institute Genome Sequencing Center for Infectious Disease"/>
            <person name="Wu L."/>
            <person name="Ma J."/>
        </authorList>
    </citation>
    <scope>NUCLEOTIDE SEQUENCE [LARGE SCALE GENOMIC DNA]</scope>
    <source>
        <strain evidence="2">JCM 16902</strain>
    </source>
</reference>
<comment type="caution">
    <text evidence="1">The sequence shown here is derived from an EMBL/GenBank/DDBJ whole genome shotgun (WGS) entry which is preliminary data.</text>
</comment>
<dbReference type="RefSeq" id="WP_231487758.1">
    <property type="nucleotide sequence ID" value="NZ_BAAAZO010000009.1"/>
</dbReference>
<keyword evidence="2" id="KW-1185">Reference proteome</keyword>
<dbReference type="EMBL" id="BAAAZO010000009">
    <property type="protein sequence ID" value="GAA3624371.1"/>
    <property type="molecule type" value="Genomic_DNA"/>
</dbReference>
<organism evidence="1 2">
    <name type="scientific">Kineosporia mesophila</name>
    <dbReference type="NCBI Taxonomy" id="566012"/>
    <lineage>
        <taxon>Bacteria</taxon>
        <taxon>Bacillati</taxon>
        <taxon>Actinomycetota</taxon>
        <taxon>Actinomycetes</taxon>
        <taxon>Kineosporiales</taxon>
        <taxon>Kineosporiaceae</taxon>
        <taxon>Kineosporia</taxon>
    </lineage>
</organism>
<protein>
    <recommendedName>
        <fullName evidence="3">Tetratricopeptide repeat protein</fullName>
    </recommendedName>
</protein>
<gene>
    <name evidence="1" type="ORF">GCM10022223_46790</name>
</gene>
<name>A0ABP7A3V0_9ACTN</name>
<sequence>MDHPENLDNHFVVDPAKFDFYAMDCYRTLGEDALAESLAHEVIRAGTDFDGTERSPMRISEARITLGVAAARQGDLDSAVAYGQHALIGERKSLPSLLMVSRDLATVVNERYSAETAGQEYLDNLRSLAAQR</sequence>
<evidence type="ECO:0000313" key="1">
    <source>
        <dbReference type="EMBL" id="GAA3624371.1"/>
    </source>
</evidence>
<evidence type="ECO:0008006" key="3">
    <source>
        <dbReference type="Google" id="ProtNLM"/>
    </source>
</evidence>